<organism evidence="1">
    <name type="scientific">Tunturiibacter gelidiferens</name>
    <dbReference type="NCBI Taxonomy" id="3069689"/>
    <lineage>
        <taxon>Bacteria</taxon>
        <taxon>Pseudomonadati</taxon>
        <taxon>Acidobacteriota</taxon>
        <taxon>Terriglobia</taxon>
        <taxon>Terriglobales</taxon>
        <taxon>Acidobacteriaceae</taxon>
        <taxon>Tunturiibacter</taxon>
    </lineage>
</organism>
<dbReference type="InterPro" id="IPR006311">
    <property type="entry name" value="TAT_signal"/>
</dbReference>
<proteinExistence type="predicted"/>
<gene>
    <name evidence="1" type="ORF">RBB81_21255</name>
</gene>
<dbReference type="PROSITE" id="PS51318">
    <property type="entry name" value="TAT"/>
    <property type="match status" value="1"/>
</dbReference>
<evidence type="ECO:0000313" key="1">
    <source>
        <dbReference type="EMBL" id="XCB22077.1"/>
    </source>
</evidence>
<reference evidence="1" key="1">
    <citation type="submission" date="2023-08" db="EMBL/GenBank/DDBJ databases">
        <authorList>
            <person name="Messyasz A."/>
            <person name="Mannisto M.K."/>
            <person name="Kerkhof L.J."/>
            <person name="Haggblom M."/>
        </authorList>
    </citation>
    <scope>NUCLEOTIDE SEQUENCE</scope>
    <source>
        <strain evidence="1">M8UP39</strain>
    </source>
</reference>
<name>A0AAU7YZI1_9BACT</name>
<dbReference type="AlphaFoldDB" id="A0AAU7YZI1"/>
<dbReference type="InterPro" id="IPR014710">
    <property type="entry name" value="RmlC-like_jellyroll"/>
</dbReference>
<sequence>MKSPKDIAIDFKAGRISRRDFVKRAADGAFTLAATCSILKGVADGQSPSPADAYPTQKHADAHDSGYNVNQTNFDPFAAWLDQEGIPVYRDFAIKDLRALELQPWKRVGGLGAHINLVGGEGVNCAYVCELPAGASTNPQRYLFEETIYFLEGEGETQLWAPTGEKFSVKWKAGSVLGPPLNLWRKHTNLGSKPARFLSVNNAPVAIDLFHNTDFVFNNDFVFRDRFDTEGNFLKSGDDKMLTKIVKGHKHERSIHTWHGSFVPDARTIGLERAADRGKGNSRIELELANNTMQTHISEFSTGTYKMAHRHGPGSHVVTLNGTGYTLFWKGSTRYSEAKEKTRVDWTDGSLFVPPDGWFHQHFNTGRDAARYIAPNWGGQGRWFMEGLGGGGYTHLLDSVDVKTGGNMIEYEDEDPQVREMYVAELAKSGIKFNMDTNDRVSE</sequence>
<dbReference type="EMBL" id="CP132938">
    <property type="protein sequence ID" value="XCB22077.1"/>
    <property type="molecule type" value="Genomic_DNA"/>
</dbReference>
<reference evidence="1" key="2">
    <citation type="journal article" date="2024" name="Environ. Microbiol.">
        <title>Genome analysis and description of Tunturibacter gen. nov. expands the diversity of Terriglobia in tundra soils.</title>
        <authorList>
            <person name="Messyasz A."/>
            <person name="Mannisto M.K."/>
            <person name="Kerkhof L.J."/>
            <person name="Haggblom M.M."/>
        </authorList>
    </citation>
    <scope>NUCLEOTIDE SEQUENCE</scope>
    <source>
        <strain evidence="1">M8UP39</strain>
    </source>
</reference>
<dbReference type="SUPFAM" id="SSF51182">
    <property type="entry name" value="RmlC-like cupins"/>
    <property type="match status" value="1"/>
</dbReference>
<dbReference type="RefSeq" id="WP_353072073.1">
    <property type="nucleotide sequence ID" value="NZ_CP132938.1"/>
</dbReference>
<dbReference type="InterPro" id="IPR011051">
    <property type="entry name" value="RmlC_Cupin_sf"/>
</dbReference>
<evidence type="ECO:0008006" key="2">
    <source>
        <dbReference type="Google" id="ProtNLM"/>
    </source>
</evidence>
<accession>A0AAU7YZI1</accession>
<protein>
    <recommendedName>
        <fullName evidence="2">Cupin domain-containing protein</fullName>
    </recommendedName>
</protein>
<dbReference type="Gene3D" id="2.60.120.10">
    <property type="entry name" value="Jelly Rolls"/>
    <property type="match status" value="2"/>
</dbReference>
<dbReference type="KEGG" id="tgi:RBB81_21255"/>